<sequence length="292" mass="33361">MTSSAKNLCNNPWPYPCPLPPPPVSAPSTSARTAPPQHAPPEKTPKHTKTTKSPGWSEDETNDLLLAWGPHFESLKAASSKVRIRLWNSIYEEFMQNNPECRRTLPQVKKRQQNLEYEVKQLKFKVRKTGVEGFLYIKQKFPYNDIMDDIMGHRDNIDPDNMELEGSNVIVPPSQIKTRGSEPSSSRTAQTALLQDNQPQPSSASVEPAGTERVDKGKAMKKRARGRKRKRDDMPDAESDFLKMWVQSLEAEAQRFERCMMMQQQMQQQQMQQNAALLSGFKDIFKELSKKD</sequence>
<feature type="compositionally biased region" description="Low complexity" evidence="1">
    <location>
        <begin position="26"/>
        <end position="36"/>
    </location>
</feature>
<dbReference type="AlphaFoldDB" id="A0A9X0CCQ4"/>
<feature type="compositionally biased region" description="Basic residues" evidence="1">
    <location>
        <begin position="219"/>
        <end position="230"/>
    </location>
</feature>
<name>A0A9X0CCQ4_9CNID</name>
<dbReference type="Proteomes" id="UP001163046">
    <property type="component" value="Unassembled WGS sequence"/>
</dbReference>
<dbReference type="PANTHER" id="PTHR31307:SF6">
    <property type="entry name" value="OS01G0718900 PROTEIN"/>
    <property type="match status" value="1"/>
</dbReference>
<dbReference type="InterPro" id="IPR044823">
    <property type="entry name" value="ASIL1/2-like"/>
</dbReference>
<evidence type="ECO:0000313" key="3">
    <source>
        <dbReference type="EMBL" id="KAJ7319479.1"/>
    </source>
</evidence>
<gene>
    <name evidence="3" type="ORF">OS493_036122</name>
</gene>
<accession>A0A9X0CCQ4</accession>
<feature type="region of interest" description="Disordered" evidence="1">
    <location>
        <begin position="1"/>
        <end position="58"/>
    </location>
</feature>
<feature type="domain" description="Myb/SANT-like DNA-binding" evidence="2">
    <location>
        <begin position="54"/>
        <end position="121"/>
    </location>
</feature>
<evidence type="ECO:0000313" key="4">
    <source>
        <dbReference type="Proteomes" id="UP001163046"/>
    </source>
</evidence>
<dbReference type="Pfam" id="PF13873">
    <property type="entry name" value="Myb_DNA-bind_5"/>
    <property type="match status" value="1"/>
</dbReference>
<dbReference type="EMBL" id="MU827835">
    <property type="protein sequence ID" value="KAJ7319479.1"/>
    <property type="molecule type" value="Genomic_DNA"/>
</dbReference>
<feature type="region of interest" description="Disordered" evidence="1">
    <location>
        <begin position="173"/>
        <end position="235"/>
    </location>
</feature>
<evidence type="ECO:0000259" key="2">
    <source>
        <dbReference type="Pfam" id="PF13873"/>
    </source>
</evidence>
<dbReference type="GO" id="GO:0005634">
    <property type="term" value="C:nucleus"/>
    <property type="evidence" value="ECO:0007669"/>
    <property type="project" value="TreeGrafter"/>
</dbReference>
<keyword evidence="4" id="KW-1185">Reference proteome</keyword>
<dbReference type="GO" id="GO:0000976">
    <property type="term" value="F:transcription cis-regulatory region binding"/>
    <property type="evidence" value="ECO:0007669"/>
    <property type="project" value="TreeGrafter"/>
</dbReference>
<feature type="compositionally biased region" description="Polar residues" evidence="1">
    <location>
        <begin position="1"/>
        <end position="10"/>
    </location>
</feature>
<dbReference type="OrthoDB" id="5989974at2759"/>
<feature type="compositionally biased region" description="Polar residues" evidence="1">
    <location>
        <begin position="175"/>
        <end position="205"/>
    </location>
</feature>
<dbReference type="PANTHER" id="PTHR31307">
    <property type="entry name" value="TRIHELIX TRANSCRIPTION FACTOR ASIL2"/>
    <property type="match status" value="1"/>
</dbReference>
<proteinExistence type="predicted"/>
<organism evidence="3 4">
    <name type="scientific">Desmophyllum pertusum</name>
    <dbReference type="NCBI Taxonomy" id="174260"/>
    <lineage>
        <taxon>Eukaryota</taxon>
        <taxon>Metazoa</taxon>
        <taxon>Cnidaria</taxon>
        <taxon>Anthozoa</taxon>
        <taxon>Hexacorallia</taxon>
        <taxon>Scleractinia</taxon>
        <taxon>Caryophylliina</taxon>
        <taxon>Caryophylliidae</taxon>
        <taxon>Desmophyllum</taxon>
    </lineage>
</organism>
<dbReference type="InterPro" id="IPR028002">
    <property type="entry name" value="Myb_DNA-bind_5"/>
</dbReference>
<feature type="compositionally biased region" description="Pro residues" evidence="1">
    <location>
        <begin position="13"/>
        <end position="25"/>
    </location>
</feature>
<evidence type="ECO:0000256" key="1">
    <source>
        <dbReference type="SAM" id="MobiDB-lite"/>
    </source>
</evidence>
<protein>
    <recommendedName>
        <fullName evidence="2">Myb/SANT-like DNA-binding domain-containing protein</fullName>
    </recommendedName>
</protein>
<reference evidence="3" key="1">
    <citation type="submission" date="2023-01" db="EMBL/GenBank/DDBJ databases">
        <title>Genome assembly of the deep-sea coral Lophelia pertusa.</title>
        <authorList>
            <person name="Herrera S."/>
            <person name="Cordes E."/>
        </authorList>
    </citation>
    <scope>NUCLEOTIDE SEQUENCE</scope>
    <source>
        <strain evidence="3">USNM1676648</strain>
        <tissue evidence="3">Polyp</tissue>
    </source>
</reference>
<comment type="caution">
    <text evidence="3">The sequence shown here is derived from an EMBL/GenBank/DDBJ whole genome shotgun (WGS) entry which is preliminary data.</text>
</comment>